<dbReference type="Gene3D" id="2.60.120.970">
    <property type="match status" value="1"/>
</dbReference>
<keyword evidence="2" id="KW-0732">Signal</keyword>
<dbReference type="AlphaFoldDB" id="A0ABD2XQ95"/>
<dbReference type="Proteomes" id="UP001627154">
    <property type="component" value="Unassembled WGS sequence"/>
</dbReference>
<feature type="chain" id="PRO_5044803479" description="TGF-beta propeptide domain-containing protein" evidence="2">
    <location>
        <begin position="24"/>
        <end position="641"/>
    </location>
</feature>
<evidence type="ECO:0000256" key="1">
    <source>
        <dbReference type="SAM" id="MobiDB-lite"/>
    </source>
</evidence>
<organism evidence="4 5">
    <name type="scientific">Trichogramma kaykai</name>
    <dbReference type="NCBI Taxonomy" id="54128"/>
    <lineage>
        <taxon>Eukaryota</taxon>
        <taxon>Metazoa</taxon>
        <taxon>Ecdysozoa</taxon>
        <taxon>Arthropoda</taxon>
        <taxon>Hexapoda</taxon>
        <taxon>Insecta</taxon>
        <taxon>Pterygota</taxon>
        <taxon>Neoptera</taxon>
        <taxon>Endopterygota</taxon>
        <taxon>Hymenoptera</taxon>
        <taxon>Apocrita</taxon>
        <taxon>Proctotrupomorpha</taxon>
        <taxon>Chalcidoidea</taxon>
        <taxon>Trichogrammatidae</taxon>
        <taxon>Trichogramma</taxon>
    </lineage>
</organism>
<feature type="signal peptide" evidence="2">
    <location>
        <begin position="1"/>
        <end position="23"/>
    </location>
</feature>
<evidence type="ECO:0000313" key="5">
    <source>
        <dbReference type="Proteomes" id="UP001627154"/>
    </source>
</evidence>
<evidence type="ECO:0000313" key="4">
    <source>
        <dbReference type="EMBL" id="KAL3407189.1"/>
    </source>
</evidence>
<evidence type="ECO:0000256" key="2">
    <source>
        <dbReference type="SAM" id="SignalP"/>
    </source>
</evidence>
<name>A0ABD2XQ95_9HYME</name>
<feature type="domain" description="TGF-beta propeptide" evidence="3">
    <location>
        <begin position="429"/>
        <end position="588"/>
    </location>
</feature>
<feature type="region of interest" description="Disordered" evidence="1">
    <location>
        <begin position="223"/>
        <end position="243"/>
    </location>
</feature>
<sequence>MSLTMKVFLFCFVMSSICHCATSHHLRHHNSAEIDSYKRSRNNVFNGNNESDLETNNKIPYSYKKLNKMLNKAILQIILGELRPADLLVLRAFNYTLDDVMAIREHEFKKNKYEASIRRRSSAAHQQNKKVDHDVQSDFDSYNKQAVFDYENAASQAPVKFDYDDVKLVAENTAHQSFDKAMEPHVVFRIKPDDADFDSSSSDERSEIVGLKAYRTKTIVKNDDEENSAKRHSFQLPSANDKLSIAENDLEGRASTDYENRVPGDHDYFAPHGKFDQSANRVQQRSDDSFVVNATNDETTSAQKGEEYEGLEWIGGDVYRVKPDAMETLLNYDAELTETTSDYDGRDDDVWKQMNGYPTVTDIINDTDDYQRDVESTANETLADNQNLTSYQRFAMAQRQDQGQKAIEDIKMRILALTGRFNATAPQPSQVQKERLTMFTPTCQIPRNTDAEAWTDPLHMNMYFQLNLTLAEQVLAAKLRLFKLPQDSSSRSIISTSSSSTYEEEEEDEKKIRVSVYFYTKSLKKHRAKKRLMDSVVVPLSSQGSHLALDVRQGLRFWKPSLQHNHSNGVNHGLVVQVEDQEGRPLKPSLYIQQPSCEASDQDEKAYQFIPALFVRACTRYIRIINGTVEMYLKCGSTQRH</sequence>
<accession>A0ABD2XQ95</accession>
<reference evidence="4 5" key="1">
    <citation type="journal article" date="2024" name="bioRxiv">
        <title>A reference genome for Trichogramma kaykai: A tiny desert-dwelling parasitoid wasp with competing sex-ratio distorters.</title>
        <authorList>
            <person name="Culotta J."/>
            <person name="Lindsey A.R."/>
        </authorList>
    </citation>
    <scope>NUCLEOTIDE SEQUENCE [LARGE SCALE GENOMIC DNA]</scope>
    <source>
        <strain evidence="4 5">KSX58</strain>
    </source>
</reference>
<gene>
    <name evidence="4" type="ORF">TKK_000660</name>
</gene>
<dbReference type="EMBL" id="JBJJXI010000014">
    <property type="protein sequence ID" value="KAL3407189.1"/>
    <property type="molecule type" value="Genomic_DNA"/>
</dbReference>
<evidence type="ECO:0000259" key="3">
    <source>
        <dbReference type="Pfam" id="PF00688"/>
    </source>
</evidence>
<keyword evidence="5" id="KW-1185">Reference proteome</keyword>
<protein>
    <recommendedName>
        <fullName evidence="3">TGF-beta propeptide domain-containing protein</fullName>
    </recommendedName>
</protein>
<dbReference type="Pfam" id="PF00688">
    <property type="entry name" value="TGFb_propeptide"/>
    <property type="match status" value="1"/>
</dbReference>
<proteinExistence type="predicted"/>
<dbReference type="InterPro" id="IPR001111">
    <property type="entry name" value="TGF-b_propeptide"/>
</dbReference>
<comment type="caution">
    <text evidence="4">The sequence shown here is derived from an EMBL/GenBank/DDBJ whole genome shotgun (WGS) entry which is preliminary data.</text>
</comment>